<dbReference type="EMBL" id="PDDY01000004">
    <property type="protein sequence ID" value="PEH38178.1"/>
    <property type="molecule type" value="Genomic_DNA"/>
</dbReference>
<dbReference type="GO" id="GO:0009360">
    <property type="term" value="C:DNA polymerase III complex"/>
    <property type="evidence" value="ECO:0007669"/>
    <property type="project" value="TreeGrafter"/>
</dbReference>
<dbReference type="AlphaFoldDB" id="A0A2A7S3P7"/>
<dbReference type="Proteomes" id="UP000220629">
    <property type="component" value="Unassembled WGS sequence"/>
</dbReference>
<dbReference type="PANTHER" id="PTHR11669:SF8">
    <property type="entry name" value="DNA POLYMERASE III SUBUNIT DELTA"/>
    <property type="match status" value="1"/>
</dbReference>
<dbReference type="GO" id="GO:0008408">
    <property type="term" value="F:3'-5' exonuclease activity"/>
    <property type="evidence" value="ECO:0007669"/>
    <property type="project" value="InterPro"/>
</dbReference>
<dbReference type="SUPFAM" id="SSF52540">
    <property type="entry name" value="P-loop containing nucleoside triphosphate hydrolases"/>
    <property type="match status" value="1"/>
</dbReference>
<dbReference type="InterPro" id="IPR050238">
    <property type="entry name" value="DNA_Rep/Repair_Clamp_Loader"/>
</dbReference>
<dbReference type="NCBIfam" id="NF005408">
    <property type="entry name" value="PRK06964.1"/>
    <property type="match status" value="1"/>
</dbReference>
<dbReference type="InterPro" id="IPR004622">
    <property type="entry name" value="DNA_pol_HolB"/>
</dbReference>
<dbReference type="NCBIfam" id="TIGR00678">
    <property type="entry name" value="holB"/>
    <property type="match status" value="1"/>
</dbReference>
<gene>
    <name evidence="1" type="primary">holB</name>
    <name evidence="1" type="ORF">CRM94_27570</name>
</gene>
<reference evidence="2" key="1">
    <citation type="submission" date="2017-09" db="EMBL/GenBank/DDBJ databases">
        <title>FDA dAtabase for Regulatory Grade micrObial Sequences (FDA-ARGOS): Supporting development and validation of Infectious Disease Dx tests.</title>
        <authorList>
            <person name="Minogue T."/>
            <person name="Wolcott M."/>
            <person name="Wasieloski L."/>
            <person name="Aguilar W."/>
            <person name="Moore D."/>
            <person name="Tallon L."/>
            <person name="Sadzewicz L."/>
            <person name="Ott S."/>
            <person name="Zhao X."/>
            <person name="Nagaraj S."/>
            <person name="Vavikolanu K."/>
            <person name="Aluvathingal J."/>
            <person name="Nadendla S."/>
            <person name="Sichtig H."/>
        </authorList>
    </citation>
    <scope>NUCLEOTIDE SEQUENCE [LARGE SCALE GENOMIC DNA]</scope>
    <source>
        <strain evidence="2">FDAARGOS_390</strain>
    </source>
</reference>
<protein>
    <submittedName>
        <fullName evidence="1">DNA polymerase III subunit delta</fullName>
    </submittedName>
</protein>
<proteinExistence type="predicted"/>
<organism evidence="1 2">
    <name type="scientific">Burkholderia gladioli</name>
    <name type="common">Pseudomonas marginata</name>
    <name type="synonym">Phytomonas marginata</name>
    <dbReference type="NCBI Taxonomy" id="28095"/>
    <lineage>
        <taxon>Bacteria</taxon>
        <taxon>Pseudomonadati</taxon>
        <taxon>Pseudomonadota</taxon>
        <taxon>Betaproteobacteria</taxon>
        <taxon>Burkholderiales</taxon>
        <taxon>Burkholderiaceae</taxon>
        <taxon>Burkholderia</taxon>
    </lineage>
</organism>
<sequence length="342" mass="37135">MIYPWQTEDWDRLQALRAAWPHALLLHGQAGIGKLRFAQHLAQGFLCESPLPKGEPCGKCAACTWFEQGNHPDYRIVLPEALAGEAPGAVADEPKADADEGGKKTRTPSKEIKIEQVRGLLDFVGVGSHRGGARVVVLYPAEALNVAAANALLKTLEEPPSGVLFLLVSARLDRLLPTIISRCRQWPMTLPSAADAEAWLAAQQVPDAAALLAEAGGAPLAALALAADENRPLRDWTLTQLAAGAGCDPFACGESLQKLPVPVVLGWLQRWLYDLLAQRAAGQPRYFPAQRAALERCAAALDANAFARFMKTVTRQRAVENHPLNARLVFEELFLGYRELYA</sequence>
<dbReference type="Pfam" id="PF13177">
    <property type="entry name" value="DNA_pol3_delta2"/>
    <property type="match status" value="1"/>
</dbReference>
<dbReference type="InterPro" id="IPR027417">
    <property type="entry name" value="P-loop_NTPase"/>
</dbReference>
<dbReference type="GO" id="GO:0006261">
    <property type="term" value="P:DNA-templated DNA replication"/>
    <property type="evidence" value="ECO:0007669"/>
    <property type="project" value="TreeGrafter"/>
</dbReference>
<evidence type="ECO:0000313" key="2">
    <source>
        <dbReference type="Proteomes" id="UP000220629"/>
    </source>
</evidence>
<dbReference type="GO" id="GO:0003887">
    <property type="term" value="F:DNA-directed DNA polymerase activity"/>
    <property type="evidence" value="ECO:0007669"/>
    <property type="project" value="InterPro"/>
</dbReference>
<accession>A0A2A7S3P7</accession>
<evidence type="ECO:0000313" key="1">
    <source>
        <dbReference type="EMBL" id="PEH38178.1"/>
    </source>
</evidence>
<comment type="caution">
    <text evidence="1">The sequence shown here is derived from an EMBL/GenBank/DDBJ whole genome shotgun (WGS) entry which is preliminary data.</text>
</comment>
<name>A0A2A7S3P7_BURGA</name>
<dbReference type="RefSeq" id="WP_098153932.1">
    <property type="nucleotide sequence ID" value="NZ_CADEPO010000002.1"/>
</dbReference>
<dbReference type="PANTHER" id="PTHR11669">
    <property type="entry name" value="REPLICATION FACTOR C / DNA POLYMERASE III GAMMA-TAU SUBUNIT"/>
    <property type="match status" value="1"/>
</dbReference>
<dbReference type="Gene3D" id="3.40.50.300">
    <property type="entry name" value="P-loop containing nucleotide triphosphate hydrolases"/>
    <property type="match status" value="1"/>
</dbReference>